<name>A0A026WF23_OOCBI</name>
<organism evidence="1 2">
    <name type="scientific">Ooceraea biroi</name>
    <name type="common">Clonal raider ant</name>
    <name type="synonym">Cerapachys biroi</name>
    <dbReference type="NCBI Taxonomy" id="2015173"/>
    <lineage>
        <taxon>Eukaryota</taxon>
        <taxon>Metazoa</taxon>
        <taxon>Ecdysozoa</taxon>
        <taxon>Arthropoda</taxon>
        <taxon>Hexapoda</taxon>
        <taxon>Insecta</taxon>
        <taxon>Pterygota</taxon>
        <taxon>Neoptera</taxon>
        <taxon>Endopterygota</taxon>
        <taxon>Hymenoptera</taxon>
        <taxon>Apocrita</taxon>
        <taxon>Aculeata</taxon>
        <taxon>Formicoidea</taxon>
        <taxon>Formicidae</taxon>
        <taxon>Dorylinae</taxon>
        <taxon>Ooceraea</taxon>
    </lineage>
</organism>
<evidence type="ECO:0000313" key="2">
    <source>
        <dbReference type="Proteomes" id="UP000053097"/>
    </source>
</evidence>
<evidence type="ECO:0000313" key="1">
    <source>
        <dbReference type="EMBL" id="EZA53599.1"/>
    </source>
</evidence>
<protein>
    <submittedName>
        <fullName evidence="1">Uncharacterized protein</fullName>
    </submittedName>
</protein>
<dbReference type="EMBL" id="KK107278">
    <property type="protein sequence ID" value="EZA53599.1"/>
    <property type="molecule type" value="Genomic_DNA"/>
</dbReference>
<accession>A0A026WF23</accession>
<keyword evidence="2" id="KW-1185">Reference proteome</keyword>
<dbReference type="Proteomes" id="UP000053097">
    <property type="component" value="Unassembled WGS sequence"/>
</dbReference>
<sequence length="196" mass="21729">MDIREASITEGDFSNSSECNDTEVEELREWALSENPTIPHTRLEPLLKSLKRRLLPQVPKCAKTFLGATTANYNIQNFNNDKGSEFIYFGVTNHLQQSINLDLQSVPQEPTARCKGVKASRNLCLRKGLIFITLDDRVNAATSFLLSFGGANATNSPCTSYVARSLVRVSSLRPFQDSRRIDSNMSGCHVDAEEGA</sequence>
<reference evidence="1 2" key="1">
    <citation type="journal article" date="2014" name="Curr. Biol.">
        <title>The genome of the clonal raider ant Cerapachys biroi.</title>
        <authorList>
            <person name="Oxley P.R."/>
            <person name="Ji L."/>
            <person name="Fetter-Pruneda I."/>
            <person name="McKenzie S.K."/>
            <person name="Li C."/>
            <person name="Hu H."/>
            <person name="Zhang G."/>
            <person name="Kronauer D.J."/>
        </authorList>
    </citation>
    <scope>NUCLEOTIDE SEQUENCE [LARGE SCALE GENOMIC DNA]</scope>
</reference>
<proteinExistence type="predicted"/>
<gene>
    <name evidence="1" type="ORF">X777_06928</name>
</gene>
<dbReference type="AlphaFoldDB" id="A0A026WF23"/>